<dbReference type="Proteomes" id="UP000008743">
    <property type="component" value="Unassembled WGS sequence"/>
</dbReference>
<dbReference type="PANTHER" id="PTHR14633">
    <property type="entry name" value="LITTLE ELONGATION COMPLEX SUBUNIT 2"/>
    <property type="match status" value="1"/>
</dbReference>
<feature type="region of interest" description="Disordered" evidence="1">
    <location>
        <begin position="745"/>
        <end position="869"/>
    </location>
</feature>
<evidence type="ECO:0000313" key="3">
    <source>
        <dbReference type="EMBL" id="KJE88592.1"/>
    </source>
</evidence>
<dbReference type="STRING" id="595528.A0A0D2VFS8"/>
<dbReference type="GO" id="GO:0045945">
    <property type="term" value="P:positive regulation of transcription by RNA polymerase III"/>
    <property type="evidence" value="ECO:0007669"/>
    <property type="project" value="TreeGrafter"/>
</dbReference>
<evidence type="ECO:0000259" key="2">
    <source>
        <dbReference type="Pfam" id="PF10505"/>
    </source>
</evidence>
<evidence type="ECO:0000313" key="4">
    <source>
        <dbReference type="Proteomes" id="UP000008743"/>
    </source>
</evidence>
<dbReference type="OrthoDB" id="289162at2759"/>
<dbReference type="AlphaFoldDB" id="A0A0D2VFS8"/>
<feature type="compositionally biased region" description="Basic residues" evidence="1">
    <location>
        <begin position="804"/>
        <end position="817"/>
    </location>
</feature>
<reference evidence="4" key="1">
    <citation type="submission" date="2011-02" db="EMBL/GenBank/DDBJ databases">
        <title>The Genome Sequence of Capsaspora owczarzaki ATCC 30864.</title>
        <authorList>
            <person name="Russ C."/>
            <person name="Cuomo C."/>
            <person name="Burger G."/>
            <person name="Gray M.W."/>
            <person name="Holland P.W.H."/>
            <person name="King N."/>
            <person name="Lang F.B.F."/>
            <person name="Roger A.J."/>
            <person name="Ruiz-Trillo I."/>
            <person name="Young S.K."/>
            <person name="Zeng Q."/>
            <person name="Gargeya S."/>
            <person name="Alvarado L."/>
            <person name="Berlin A."/>
            <person name="Chapman S.B."/>
            <person name="Chen Z."/>
            <person name="Freedman E."/>
            <person name="Gellesch M."/>
            <person name="Goldberg J."/>
            <person name="Griggs A."/>
            <person name="Gujja S."/>
            <person name="Heilman E."/>
            <person name="Heiman D."/>
            <person name="Howarth C."/>
            <person name="Mehta T."/>
            <person name="Neiman D."/>
            <person name="Pearson M."/>
            <person name="Roberts A."/>
            <person name="Saif S."/>
            <person name="Shea T."/>
            <person name="Shenoy N."/>
            <person name="Sisk P."/>
            <person name="Stolte C."/>
            <person name="Sykes S."/>
            <person name="White J."/>
            <person name="Yandava C."/>
            <person name="Haas B."/>
            <person name="Nusbaum C."/>
            <person name="Birren B."/>
        </authorList>
    </citation>
    <scope>NUCLEOTIDE SEQUENCE</scope>
    <source>
        <strain evidence="4">ATCC 30864</strain>
    </source>
</reference>
<feature type="compositionally biased region" description="Basic residues" evidence="1">
    <location>
        <begin position="825"/>
        <end position="843"/>
    </location>
</feature>
<dbReference type="GO" id="GO:0042796">
    <property type="term" value="P:snRNA transcription by RNA polymerase III"/>
    <property type="evidence" value="ECO:0007669"/>
    <property type="project" value="TreeGrafter"/>
</dbReference>
<organism evidence="3 4">
    <name type="scientific">Capsaspora owczarzaki (strain ATCC 30864)</name>
    <dbReference type="NCBI Taxonomy" id="595528"/>
    <lineage>
        <taxon>Eukaryota</taxon>
        <taxon>Filasterea</taxon>
        <taxon>Capsaspora</taxon>
    </lineage>
</organism>
<keyword evidence="4" id="KW-1185">Reference proteome</keyword>
<gene>
    <name evidence="3" type="ORF">CAOG_000223</name>
</gene>
<protein>
    <recommendedName>
        <fullName evidence="2">Little elongation complex subunit 2 C-terminal domain-containing protein</fullName>
    </recommendedName>
</protein>
<accession>A0A0D2VFS8</accession>
<proteinExistence type="predicted"/>
<dbReference type="PANTHER" id="PTHR14633:SF3">
    <property type="entry name" value="LITTLE ELONGATION COMPLEX SUBUNIT 2"/>
    <property type="match status" value="1"/>
</dbReference>
<dbReference type="EMBL" id="KE346360">
    <property type="protein sequence ID" value="KJE88592.1"/>
    <property type="molecule type" value="Genomic_DNA"/>
</dbReference>
<feature type="domain" description="Little elongation complex subunit 2 C-terminal" evidence="2">
    <location>
        <begin position="535"/>
        <end position="682"/>
    </location>
</feature>
<feature type="compositionally biased region" description="Low complexity" evidence="1">
    <location>
        <begin position="776"/>
        <end position="798"/>
    </location>
</feature>
<evidence type="ECO:0000256" key="1">
    <source>
        <dbReference type="SAM" id="MobiDB-lite"/>
    </source>
</evidence>
<dbReference type="GO" id="GO:0042795">
    <property type="term" value="P:snRNA transcription by RNA polymerase II"/>
    <property type="evidence" value="ECO:0007669"/>
    <property type="project" value="TreeGrafter"/>
</dbReference>
<feature type="compositionally biased region" description="Polar residues" evidence="1">
    <location>
        <begin position="70"/>
        <end position="86"/>
    </location>
</feature>
<feature type="compositionally biased region" description="Low complexity" evidence="1">
    <location>
        <begin position="745"/>
        <end position="758"/>
    </location>
</feature>
<dbReference type="Pfam" id="PF10505">
    <property type="entry name" value="NARG2_C"/>
    <property type="match status" value="1"/>
</dbReference>
<feature type="region of interest" description="Disordered" evidence="1">
    <location>
        <begin position="151"/>
        <end position="190"/>
    </location>
</feature>
<feature type="compositionally biased region" description="Low complexity" evidence="1">
    <location>
        <begin position="156"/>
        <end position="184"/>
    </location>
</feature>
<dbReference type="InParanoid" id="A0A0D2VFS8"/>
<name>A0A0D2VFS8_CAPO3</name>
<dbReference type="InterPro" id="IPR019535">
    <property type="entry name" value="ICE2_C"/>
</dbReference>
<sequence>MHSKPSSVPTPITARQMSAIAQADGDDDEAEAVNEAEGLESASTATTTMMMMMIDEPPSPHRIDMQFFNPSIHDTSHGRASSSSGDGTVAAEHGQSQRSMDWDAAEGRVKPGHHALGLTQAEFFRFTATGTRHETIAQTLAQIKTFIRQRDEHARQQAAQSARTTLSSSSSLSLPSASASHQAPPSRPVTNFPSDIPMVVPLLTALPAAPSAQLTSKLAFAPSRRSALTQDRLGRYARLCDRRVQIASYRPPPPPPPAAAAAATAASSSGAPLAASSAAPQQQPPAPLTQLEVKELLELTTAITAEQAEFRSEFRAWALHHFLGRYWHVPTEVLGLVDRVLSLQRAALVSQTPPFMLRHSISSLRTVALPSDRLPSHLAHLLQVGPKPVEISFQHKLPQIPLDQPYHTLKAPQEAAAAAPVPIWQKSSLPQMSADANVAALAQDKSFQVAVSAGTFAMLAANVRGRFDSDWDIPFTLSNVTKPDGLVERLLVFDKPLIPHRLTPRAKSTKFYSWAFRSQLITPAKQASTSETHESEASTDGPVSYDLWQIGRVKVLVRSRTDTCVQSSQGQLVPIYLKAKPELLWHVGKEEFSQSAIAKLWTSAYLRRGARLGIGSVDVVSHTVVDVEMRDGPSMLRETLAMEFQPVVALKFFEKLVDEVLQLPFEGAGLVRYLAKSENVTFHSFIAPESNAAGLTAAPSGAENLHEQNASSGATDLSCIDFRFVPRLEFATDIAFLYPIRSAPAAASGPSARSGKASTTEAAASKHTKKRRPSQGEDGASQAEGAAAAAVADQDNAELQLQQHSKKRSGKPNHHKQQQQQHEKQQHHHSGNAHHRPHQPHQPRSKEPHRQNPNNHQGTHARKGNDDGQ</sequence>
<dbReference type="GO" id="GO:0008023">
    <property type="term" value="C:transcription elongation factor complex"/>
    <property type="evidence" value="ECO:0007669"/>
    <property type="project" value="InterPro"/>
</dbReference>
<feature type="region of interest" description="Disordered" evidence="1">
    <location>
        <begin position="70"/>
        <end position="103"/>
    </location>
</feature>